<gene>
    <name evidence="8" type="ORF">EJ995_09635</name>
</gene>
<dbReference type="Proteomes" id="UP000279600">
    <property type="component" value="Chromosome"/>
</dbReference>
<protein>
    <submittedName>
        <fullName evidence="8">RDD family protein</fullName>
    </submittedName>
</protein>
<accession>A0A3S9MZ82</accession>
<dbReference type="AlphaFoldDB" id="A0A3S9MZ82"/>
<keyword evidence="3 6" id="KW-0812">Transmembrane</keyword>
<evidence type="ECO:0000313" key="9">
    <source>
        <dbReference type="Proteomes" id="UP000279600"/>
    </source>
</evidence>
<proteinExistence type="predicted"/>
<keyword evidence="5 6" id="KW-0472">Membrane</keyword>
<dbReference type="InterPro" id="IPR051791">
    <property type="entry name" value="Pra-immunoreactive"/>
</dbReference>
<dbReference type="KEGG" id="noj:EJ995_09635"/>
<keyword evidence="2" id="KW-1003">Cell membrane</keyword>
<evidence type="ECO:0000256" key="6">
    <source>
        <dbReference type="SAM" id="Phobius"/>
    </source>
</evidence>
<name>A0A3S9MZ82_9FLAO</name>
<dbReference type="InterPro" id="IPR010432">
    <property type="entry name" value="RDD"/>
</dbReference>
<dbReference type="GO" id="GO:0005886">
    <property type="term" value="C:plasma membrane"/>
    <property type="evidence" value="ECO:0007669"/>
    <property type="project" value="UniProtKB-SubCell"/>
</dbReference>
<evidence type="ECO:0000313" key="8">
    <source>
        <dbReference type="EMBL" id="AZQ44490.1"/>
    </source>
</evidence>
<dbReference type="EMBL" id="CP034549">
    <property type="protein sequence ID" value="AZQ44490.1"/>
    <property type="molecule type" value="Genomic_DNA"/>
</dbReference>
<keyword evidence="9" id="KW-1185">Reference proteome</keyword>
<dbReference type="PANTHER" id="PTHR36115">
    <property type="entry name" value="PROLINE-RICH ANTIGEN HOMOLOG-RELATED"/>
    <property type="match status" value="1"/>
</dbReference>
<dbReference type="RefSeq" id="WP_126447976.1">
    <property type="nucleotide sequence ID" value="NZ_CP034549.1"/>
</dbReference>
<evidence type="ECO:0000256" key="4">
    <source>
        <dbReference type="ARBA" id="ARBA00022989"/>
    </source>
</evidence>
<feature type="transmembrane region" description="Helical" evidence="6">
    <location>
        <begin position="91"/>
        <end position="109"/>
    </location>
</feature>
<feature type="transmembrane region" description="Helical" evidence="6">
    <location>
        <begin position="12"/>
        <end position="33"/>
    </location>
</feature>
<evidence type="ECO:0000256" key="1">
    <source>
        <dbReference type="ARBA" id="ARBA00004651"/>
    </source>
</evidence>
<evidence type="ECO:0000256" key="3">
    <source>
        <dbReference type="ARBA" id="ARBA00022692"/>
    </source>
</evidence>
<dbReference type="Pfam" id="PF06271">
    <property type="entry name" value="RDD"/>
    <property type="match status" value="1"/>
</dbReference>
<evidence type="ECO:0000256" key="2">
    <source>
        <dbReference type="ARBA" id="ARBA00022475"/>
    </source>
</evidence>
<evidence type="ECO:0000256" key="5">
    <source>
        <dbReference type="ARBA" id="ARBA00023136"/>
    </source>
</evidence>
<keyword evidence="4 6" id="KW-1133">Transmembrane helix</keyword>
<reference evidence="8 9" key="1">
    <citation type="submission" date="2018-12" db="EMBL/GenBank/DDBJ databases">
        <title>Complete genome of Nonlabens sp. MJ115.</title>
        <authorList>
            <person name="Choi H.S."/>
            <person name="Jung J."/>
        </authorList>
    </citation>
    <scope>NUCLEOTIDE SEQUENCE [LARGE SCALE GENOMIC DNA]</scope>
    <source>
        <strain evidence="8 9">MJ115</strain>
    </source>
</reference>
<feature type="transmembrane region" description="Helical" evidence="6">
    <location>
        <begin position="45"/>
        <end position="71"/>
    </location>
</feature>
<comment type="subcellular location">
    <subcellularLocation>
        <location evidence="1">Cell membrane</location>
        <topology evidence="1">Multi-pass membrane protein</topology>
    </subcellularLocation>
</comment>
<dbReference type="OrthoDB" id="982116at2"/>
<feature type="domain" description="RDD" evidence="7">
    <location>
        <begin position="5"/>
        <end position="123"/>
    </location>
</feature>
<organism evidence="8 9">
    <name type="scientific">Nonlabens ponticola</name>
    <dbReference type="NCBI Taxonomy" id="2496866"/>
    <lineage>
        <taxon>Bacteria</taxon>
        <taxon>Pseudomonadati</taxon>
        <taxon>Bacteroidota</taxon>
        <taxon>Flavobacteriia</taxon>
        <taxon>Flavobacteriales</taxon>
        <taxon>Flavobacteriaceae</taxon>
        <taxon>Nonlabens</taxon>
    </lineage>
</organism>
<evidence type="ECO:0000259" key="7">
    <source>
        <dbReference type="Pfam" id="PF06271"/>
    </source>
</evidence>
<sequence>MSYQYASLPDRIKAAIIDGIILIIAMYLTTDILSRFDHVSDFVRITIFVILFFLYDPLMVSIFGGTLGHLLSDISVKKHQDETTNINFIKSIVRFFLKITLGWLSLLTVTGNERKQAIHDLAVGSVVLRDV</sequence>